<dbReference type="GO" id="GO:0016020">
    <property type="term" value="C:membrane"/>
    <property type="evidence" value="ECO:0007669"/>
    <property type="project" value="UniProtKB-SubCell"/>
</dbReference>
<feature type="transmembrane region" description="Helical" evidence="6">
    <location>
        <begin position="6"/>
        <end position="35"/>
    </location>
</feature>
<evidence type="ECO:0008006" key="9">
    <source>
        <dbReference type="Google" id="ProtNLM"/>
    </source>
</evidence>
<comment type="caution">
    <text evidence="7">The sequence shown here is derived from an EMBL/GenBank/DDBJ whole genome shotgun (WGS) entry which is preliminary data.</text>
</comment>
<keyword evidence="5 6" id="KW-0472">Membrane</keyword>
<dbReference type="PANTHER" id="PTHR23503:SF8">
    <property type="entry name" value="FACILITATED GLUCOSE TRANSPORTER PROTEIN 1"/>
    <property type="match status" value="1"/>
</dbReference>
<evidence type="ECO:0000256" key="6">
    <source>
        <dbReference type="SAM" id="Phobius"/>
    </source>
</evidence>
<dbReference type="InterPro" id="IPR005828">
    <property type="entry name" value="MFS_sugar_transport-like"/>
</dbReference>
<dbReference type="InterPro" id="IPR045263">
    <property type="entry name" value="GLUT"/>
</dbReference>
<dbReference type="OrthoDB" id="318128at2759"/>
<dbReference type="AlphaFoldDB" id="A0A8S1MYR3"/>
<proteinExistence type="predicted"/>
<protein>
    <recommendedName>
        <fullName evidence="9">Major facilitator superfamily (MFS) profile domain-containing protein</fullName>
    </recommendedName>
</protein>
<evidence type="ECO:0000256" key="2">
    <source>
        <dbReference type="ARBA" id="ARBA00022448"/>
    </source>
</evidence>
<keyword evidence="3 6" id="KW-0812">Transmembrane</keyword>
<accession>A0A8S1MYR3</accession>
<organism evidence="7 8">
    <name type="scientific">Paramecium sonneborni</name>
    <dbReference type="NCBI Taxonomy" id="65129"/>
    <lineage>
        <taxon>Eukaryota</taxon>
        <taxon>Sar</taxon>
        <taxon>Alveolata</taxon>
        <taxon>Ciliophora</taxon>
        <taxon>Intramacronucleata</taxon>
        <taxon>Oligohymenophorea</taxon>
        <taxon>Peniculida</taxon>
        <taxon>Parameciidae</taxon>
        <taxon>Paramecium</taxon>
    </lineage>
</organism>
<comment type="subcellular location">
    <subcellularLocation>
        <location evidence="1">Membrane</location>
    </subcellularLocation>
</comment>
<dbReference type="GO" id="GO:0015149">
    <property type="term" value="F:hexose transmembrane transporter activity"/>
    <property type="evidence" value="ECO:0007669"/>
    <property type="project" value="TreeGrafter"/>
</dbReference>
<gene>
    <name evidence="7" type="ORF">PSON_ATCC_30995.1.T0430053</name>
</gene>
<dbReference type="EMBL" id="CAJJDN010000043">
    <property type="protein sequence ID" value="CAD8082163.1"/>
    <property type="molecule type" value="Genomic_DNA"/>
</dbReference>
<dbReference type="Pfam" id="PF00083">
    <property type="entry name" value="Sugar_tr"/>
    <property type="match status" value="1"/>
</dbReference>
<feature type="transmembrane region" description="Helical" evidence="6">
    <location>
        <begin position="90"/>
        <end position="114"/>
    </location>
</feature>
<keyword evidence="4 6" id="KW-1133">Transmembrane helix</keyword>
<keyword evidence="2" id="KW-0813">Transport</keyword>
<evidence type="ECO:0000256" key="4">
    <source>
        <dbReference type="ARBA" id="ARBA00022989"/>
    </source>
</evidence>
<sequence>MITDLIGIIGVVLEIISNIYSFFFARILIGLCVGLNSSLIPQYIKEFSPSRLSGSLGALNQLTINIGILIGLISAFFYQNDPNRKKSNDYVFRLFLEIPLIFCVIRTLLLIFVFKNEPPSYYVQKNDLNKFGDSYYEIIDELALQDICDNIKINKPVNQDDLLLLEEELLFQLPKLWIFLNKTFYPYCSNHQISEVELETFKSRVIVREGTFVNSLYDDKLDFIILFKDQTFIQNERLKQFFNDKPYIQTTTYSRLMQLIEEQQQTILPS</sequence>
<evidence type="ECO:0000256" key="5">
    <source>
        <dbReference type="ARBA" id="ARBA00023136"/>
    </source>
</evidence>
<keyword evidence="8" id="KW-1185">Reference proteome</keyword>
<evidence type="ECO:0000313" key="8">
    <source>
        <dbReference type="Proteomes" id="UP000692954"/>
    </source>
</evidence>
<evidence type="ECO:0000256" key="3">
    <source>
        <dbReference type="ARBA" id="ARBA00022692"/>
    </source>
</evidence>
<feature type="transmembrane region" description="Helical" evidence="6">
    <location>
        <begin position="56"/>
        <end position="78"/>
    </location>
</feature>
<reference evidence="7" key="1">
    <citation type="submission" date="2021-01" db="EMBL/GenBank/DDBJ databases">
        <authorList>
            <consortium name="Genoscope - CEA"/>
            <person name="William W."/>
        </authorList>
    </citation>
    <scope>NUCLEOTIDE SEQUENCE</scope>
</reference>
<dbReference type="PANTHER" id="PTHR23503">
    <property type="entry name" value="SOLUTE CARRIER FAMILY 2"/>
    <property type="match status" value="1"/>
</dbReference>
<evidence type="ECO:0000256" key="1">
    <source>
        <dbReference type="ARBA" id="ARBA00004370"/>
    </source>
</evidence>
<evidence type="ECO:0000313" key="7">
    <source>
        <dbReference type="EMBL" id="CAD8082163.1"/>
    </source>
</evidence>
<name>A0A8S1MYR3_9CILI</name>
<dbReference type="Proteomes" id="UP000692954">
    <property type="component" value="Unassembled WGS sequence"/>
</dbReference>